<dbReference type="KEGG" id="mgl:MGL_0917"/>
<dbReference type="GO" id="GO:0006457">
    <property type="term" value="P:protein folding"/>
    <property type="evidence" value="ECO:0007669"/>
    <property type="project" value="TreeGrafter"/>
</dbReference>
<dbReference type="OrthoDB" id="193499at2759"/>
<dbReference type="Gene3D" id="2.40.100.10">
    <property type="entry name" value="Cyclophilin-like"/>
    <property type="match status" value="1"/>
</dbReference>
<organism evidence="4 5">
    <name type="scientific">Malassezia globosa (strain ATCC MYA-4612 / CBS 7966)</name>
    <name type="common">Dandruff-associated fungus</name>
    <dbReference type="NCBI Taxonomy" id="425265"/>
    <lineage>
        <taxon>Eukaryota</taxon>
        <taxon>Fungi</taxon>
        <taxon>Dikarya</taxon>
        <taxon>Basidiomycota</taxon>
        <taxon>Ustilaginomycotina</taxon>
        <taxon>Malasseziomycetes</taxon>
        <taxon>Malasseziales</taxon>
        <taxon>Malasseziaceae</taxon>
        <taxon>Malassezia</taxon>
    </lineage>
</organism>
<evidence type="ECO:0000313" key="4">
    <source>
        <dbReference type="EMBL" id="EDP44435.1"/>
    </source>
</evidence>
<keyword evidence="2" id="KW-0697">Rotamase</keyword>
<dbReference type="AlphaFoldDB" id="A8PVN7"/>
<reference evidence="4 5" key="1">
    <citation type="journal article" date="2007" name="Proc. Natl. Acad. Sci. U.S.A.">
        <title>Dandruff-associated Malassezia genomes reveal convergent and divergent virulence traits shared with plant and human fungal pathogens.</title>
        <authorList>
            <person name="Xu J."/>
            <person name="Saunders C.W."/>
            <person name="Hu P."/>
            <person name="Grant R.A."/>
            <person name="Boekhout T."/>
            <person name="Kuramae E.E."/>
            <person name="Kronstad J.W."/>
            <person name="Deangelis Y.M."/>
            <person name="Reeder N.L."/>
            <person name="Johnstone K.R."/>
            <person name="Leland M."/>
            <person name="Fieno A.M."/>
            <person name="Begley W.M."/>
            <person name="Sun Y."/>
            <person name="Lacey M.P."/>
            <person name="Chaudhary T."/>
            <person name="Keough T."/>
            <person name="Chu L."/>
            <person name="Sears R."/>
            <person name="Yuan B."/>
            <person name="Dawson T.L.Jr."/>
        </authorList>
    </citation>
    <scope>NUCLEOTIDE SEQUENCE [LARGE SCALE GENOMIC DNA]</scope>
    <source>
        <strain evidence="5">ATCC MYA-4612 / CBS 7966</strain>
    </source>
</reference>
<evidence type="ECO:0000256" key="2">
    <source>
        <dbReference type="ARBA" id="ARBA00023110"/>
    </source>
</evidence>
<dbReference type="PANTHER" id="PTHR11071">
    <property type="entry name" value="PEPTIDYL-PROLYL CIS-TRANS ISOMERASE"/>
    <property type="match status" value="1"/>
</dbReference>
<dbReference type="PANTHER" id="PTHR11071:SF561">
    <property type="entry name" value="PEPTIDYL-PROLYL CIS-TRANS ISOMERASE D-RELATED"/>
    <property type="match status" value="1"/>
</dbReference>
<keyword evidence="5" id="KW-1185">Reference proteome</keyword>
<dbReference type="VEuPathDB" id="FungiDB:MGL_0917"/>
<comment type="caution">
    <text evidence="4">The sequence shown here is derived from an EMBL/GenBank/DDBJ whole genome shotgun (WGS) entry which is preliminary data.</text>
</comment>
<dbReference type="GO" id="GO:0016018">
    <property type="term" value="F:cyclosporin A binding"/>
    <property type="evidence" value="ECO:0007669"/>
    <property type="project" value="TreeGrafter"/>
</dbReference>
<accession>A8PVN7</accession>
<dbReference type="InParanoid" id="A8PVN7"/>
<evidence type="ECO:0000256" key="3">
    <source>
        <dbReference type="ARBA" id="ARBA00023235"/>
    </source>
</evidence>
<dbReference type="EMBL" id="AAYY01000003">
    <property type="protein sequence ID" value="EDP44435.1"/>
    <property type="molecule type" value="Genomic_DNA"/>
</dbReference>
<keyword evidence="3" id="KW-0413">Isomerase</keyword>
<dbReference type="EC" id="5.2.1.8" evidence="1"/>
<gene>
    <name evidence="4" type="ORF">MGL_0917</name>
</gene>
<dbReference type="Proteomes" id="UP000008837">
    <property type="component" value="Unassembled WGS sequence"/>
</dbReference>
<dbReference type="STRING" id="425265.A8PVN7"/>
<protein>
    <recommendedName>
        <fullName evidence="1">peptidylprolyl isomerase</fullName>
        <ecNumber evidence="1">5.2.1.8</ecNumber>
    </recommendedName>
</protein>
<evidence type="ECO:0000313" key="5">
    <source>
        <dbReference type="Proteomes" id="UP000008837"/>
    </source>
</evidence>
<dbReference type="InterPro" id="IPR029000">
    <property type="entry name" value="Cyclophilin-like_dom_sf"/>
</dbReference>
<evidence type="ECO:0000256" key="1">
    <source>
        <dbReference type="ARBA" id="ARBA00013194"/>
    </source>
</evidence>
<dbReference type="RefSeq" id="XP_001731649.1">
    <property type="nucleotide sequence ID" value="XM_001731597.1"/>
</dbReference>
<dbReference type="SUPFAM" id="SSF50891">
    <property type="entry name" value="Cyclophilin-like"/>
    <property type="match status" value="1"/>
</dbReference>
<sequence length="77" mass="8624">MSITSTITGAGTKGRPIVFFDISIGDTPVGRIKFELYNDVVPKYVPEVYPHNRTAENFRQLCTGECRFLSLLNLLDS</sequence>
<dbReference type="GO" id="GO:0003755">
    <property type="term" value="F:peptidyl-prolyl cis-trans isomerase activity"/>
    <property type="evidence" value="ECO:0007669"/>
    <property type="project" value="UniProtKB-KW"/>
</dbReference>
<dbReference type="GO" id="GO:0005737">
    <property type="term" value="C:cytoplasm"/>
    <property type="evidence" value="ECO:0007669"/>
    <property type="project" value="TreeGrafter"/>
</dbReference>
<dbReference type="GeneID" id="5855955"/>
<name>A8PVN7_MALGO</name>
<proteinExistence type="predicted"/>